<dbReference type="InterPro" id="IPR012854">
    <property type="entry name" value="Cu_amine_oxidase-like_N"/>
</dbReference>
<keyword evidence="5" id="KW-1185">Reference proteome</keyword>
<evidence type="ECO:0000313" key="4">
    <source>
        <dbReference type="EMBL" id="CBH20483.1"/>
    </source>
</evidence>
<feature type="signal peptide" evidence="2">
    <location>
        <begin position="1"/>
        <end position="21"/>
    </location>
</feature>
<dbReference type="KEGG" id="cst:CLOST_0353"/>
<keyword evidence="2" id="KW-0732">Signal</keyword>
<dbReference type="BioCyc" id="CSTI499177:GJE9-363-MONOMER"/>
<feature type="domain" description="Copper amine oxidase-like N-terminal" evidence="3">
    <location>
        <begin position="48"/>
        <end position="134"/>
    </location>
</feature>
<sequence>MKKILAIALGLFVGLSTFSYATPKVVEAYLQNDFLIKVNGEFKYHPEGLKPLVYQNRTYLPASYIAQLLGANTTFDSDTKTVSINSNPDVGIEQEKIKEYEEKIKILEEKIEKLESSTSANSDYTKLPARIAQNGYKLTLEGLSIREEGNDGRLYFTLENEDADTGVKIDAMSTIIETSTDKYEASFQFQENLDRDLFKWIRRNEELKTYIPFSKLPEDDKEIREMTVTVVLEVNETYPKKETLTFKVLND</sequence>
<evidence type="ECO:0000256" key="1">
    <source>
        <dbReference type="SAM" id="Coils"/>
    </source>
</evidence>
<dbReference type="eggNOG" id="ENOG5030GSY">
    <property type="taxonomic scope" value="Bacteria"/>
</dbReference>
<proteinExistence type="predicted"/>
<reference evidence="5" key="1">
    <citation type="journal article" date="2010" name="BMC Genomics">
        <title>Clostridium sticklandii, a specialist in amino acid degradation:revisiting its metabolism through its genome sequence.</title>
        <authorList>
            <person name="Fonknechten N."/>
            <person name="Chaussonnerie S."/>
            <person name="Tricot S."/>
            <person name="Lajus A."/>
            <person name="Andreesen J.R."/>
            <person name="Perchat N."/>
            <person name="Pelletier E."/>
            <person name="Gouyvenoux M."/>
            <person name="Barbe V."/>
            <person name="Salanoubat M."/>
            <person name="Le Paslier D."/>
            <person name="Weissenbach J."/>
            <person name="Cohen G.N."/>
            <person name="Kreimeyer A."/>
        </authorList>
    </citation>
    <scope>NUCLEOTIDE SEQUENCE [LARGE SCALE GENOMIC DNA]</scope>
    <source>
        <strain evidence="5">ATCC 12662 / DSM 519 / JCM 1433 / CCUG 9281 / NCIMB 10654 / HF</strain>
    </source>
</reference>
<dbReference type="Pfam" id="PF07833">
    <property type="entry name" value="Cu_amine_oxidN1"/>
    <property type="match status" value="1"/>
</dbReference>
<feature type="chain" id="PRO_5003179136" description="Copper amine oxidase-like N-terminal domain-containing protein" evidence="2">
    <location>
        <begin position="22"/>
        <end position="251"/>
    </location>
</feature>
<keyword evidence="1" id="KW-0175">Coiled coil</keyword>
<protein>
    <recommendedName>
        <fullName evidence="3">Copper amine oxidase-like N-terminal domain-containing protein</fullName>
    </recommendedName>
</protein>
<evidence type="ECO:0000313" key="5">
    <source>
        <dbReference type="Proteomes" id="UP000007041"/>
    </source>
</evidence>
<dbReference type="HOGENOM" id="CLU_1105660_0_0_9"/>
<dbReference type="AlphaFoldDB" id="E3PV03"/>
<gene>
    <name evidence="4" type="ordered locus">CLOST_0353</name>
</gene>
<name>E3PV03_ACESD</name>
<dbReference type="Proteomes" id="UP000007041">
    <property type="component" value="Chromosome"/>
</dbReference>
<organism evidence="4 5">
    <name type="scientific">Acetoanaerobium sticklandii (strain ATCC 12662 / DSM 519 / JCM 1433 / CCUG 9281 / NCIMB 10654 / HF)</name>
    <name type="common">Clostridium sticklandii</name>
    <dbReference type="NCBI Taxonomy" id="499177"/>
    <lineage>
        <taxon>Bacteria</taxon>
        <taxon>Bacillati</taxon>
        <taxon>Bacillota</taxon>
        <taxon>Clostridia</taxon>
        <taxon>Peptostreptococcales</taxon>
        <taxon>Filifactoraceae</taxon>
        <taxon>Acetoanaerobium</taxon>
    </lineage>
</organism>
<dbReference type="STRING" id="1511.CLOST_0353"/>
<dbReference type="RefSeq" id="WP_013360576.1">
    <property type="nucleotide sequence ID" value="NC_014614.1"/>
</dbReference>
<evidence type="ECO:0000259" key="3">
    <source>
        <dbReference type="Pfam" id="PF07833"/>
    </source>
</evidence>
<dbReference type="EMBL" id="FP565809">
    <property type="protein sequence ID" value="CBH20483.1"/>
    <property type="molecule type" value="Genomic_DNA"/>
</dbReference>
<feature type="coiled-coil region" evidence="1">
    <location>
        <begin position="90"/>
        <end position="117"/>
    </location>
</feature>
<evidence type="ECO:0000256" key="2">
    <source>
        <dbReference type="SAM" id="SignalP"/>
    </source>
</evidence>
<dbReference type="GeneID" id="35557605"/>
<accession>E3PV03</accession>